<dbReference type="Pfam" id="PF05106">
    <property type="entry name" value="Phage_holin_3_1"/>
    <property type="match status" value="1"/>
</dbReference>
<evidence type="ECO:0000256" key="1">
    <source>
        <dbReference type="SAM" id="Phobius"/>
    </source>
</evidence>
<feature type="transmembrane region" description="Helical" evidence="1">
    <location>
        <begin position="47"/>
        <end position="65"/>
    </location>
</feature>
<reference evidence="3" key="2">
    <citation type="submission" date="2012-04" db="EMBL/GenBank/DDBJ databases">
        <title>Complete genome sequence of Providencia stuartii clinical isolate MRSN 2154.</title>
        <authorList>
            <person name="Clifford R.J."/>
            <person name="Hang J."/>
            <person name="Riley M.C."/>
            <person name="Onmus-Leone F."/>
            <person name="Kuschner R.A."/>
            <person name="Lesho E.P."/>
            <person name="Waterman P.E."/>
        </authorList>
    </citation>
    <scope>NUCLEOTIDE SEQUENCE [LARGE SCALE GENOMIC DNA]</scope>
    <source>
        <strain evidence="3">MRSN 2154</strain>
    </source>
</reference>
<keyword evidence="1" id="KW-1133">Transmembrane helix</keyword>
<dbReference type="PATRIC" id="fig|1157951.4.peg.3833"/>
<dbReference type="GeneID" id="93519659"/>
<feature type="transmembrane region" description="Helical" evidence="1">
    <location>
        <begin position="12"/>
        <end position="35"/>
    </location>
</feature>
<proteinExistence type="predicted"/>
<sequence length="116" mass="13358">MHEKNIDFWAQVFRWVQLNLPLLSGVMLATLIAFVREWRESKSTWQSLAEAVICGAITVSAIRALQWLLVYLNYSDAWSSLAEFCGAMIGFLGTKKLSWVIDSMLIAIQKRYRNKE</sequence>
<dbReference type="RefSeq" id="WP_004918982.1">
    <property type="nucleotide sequence ID" value="NC_017731.1"/>
</dbReference>
<accession>A0A140ST14</accession>
<evidence type="ECO:0000313" key="3">
    <source>
        <dbReference type="Proteomes" id="UP000005012"/>
    </source>
</evidence>
<dbReference type="OrthoDB" id="6445064at2"/>
<keyword evidence="1" id="KW-0812">Transmembrane</keyword>
<dbReference type="HOGENOM" id="CLU_118968_1_0_6"/>
<dbReference type="AlphaFoldDB" id="A0A140ST14"/>
<evidence type="ECO:0000313" key="2">
    <source>
        <dbReference type="EMBL" id="AFH95613.1"/>
    </source>
</evidence>
<keyword evidence="1" id="KW-0472">Membrane</keyword>
<protein>
    <submittedName>
        <fullName evidence="2">Phage holin</fullName>
    </submittedName>
</protein>
<dbReference type="EMBL" id="CP003488">
    <property type="protein sequence ID" value="AFH95613.1"/>
    <property type="molecule type" value="Genomic_DNA"/>
</dbReference>
<gene>
    <name evidence="2" type="ordered locus">S70_19085</name>
</gene>
<dbReference type="KEGG" id="psi:S70_19085"/>
<dbReference type="InterPro" id="IPR006481">
    <property type="entry name" value="Phage_lambda_GpS_holin"/>
</dbReference>
<organism evidence="2 3">
    <name type="scientific">Providencia stuartii (strain MRSN 2154)</name>
    <dbReference type="NCBI Taxonomy" id="1157951"/>
    <lineage>
        <taxon>Bacteria</taxon>
        <taxon>Pseudomonadati</taxon>
        <taxon>Pseudomonadota</taxon>
        <taxon>Gammaproteobacteria</taxon>
        <taxon>Enterobacterales</taxon>
        <taxon>Morganellaceae</taxon>
        <taxon>Providencia</taxon>
    </lineage>
</organism>
<reference evidence="2 3" key="1">
    <citation type="journal article" date="2012" name="J. Bacteriol.">
        <title>Complete Genome Sequence of Providencia stuartii Clinical Isolate MRSN 2154.</title>
        <authorList>
            <person name="Clifford R.J."/>
            <person name="Hang J."/>
            <person name="Riley M.C."/>
            <person name="Onmus-Leone F."/>
            <person name="Kuschner R.A."/>
            <person name="Lesho E.P."/>
            <person name="Waterman P.E."/>
        </authorList>
    </citation>
    <scope>NUCLEOTIDE SEQUENCE [LARGE SCALE GENOMIC DNA]</scope>
    <source>
        <strain evidence="2 3">MRSN 2154</strain>
    </source>
</reference>
<name>A0A140ST14_PROSM</name>
<dbReference type="Proteomes" id="UP000005012">
    <property type="component" value="Chromosome"/>
</dbReference>